<dbReference type="PANTHER" id="PTHR11138:SF5">
    <property type="entry name" value="METHIONYL-TRNA FORMYLTRANSFERASE, MITOCHONDRIAL"/>
    <property type="match status" value="1"/>
</dbReference>
<gene>
    <name evidence="3" type="ORF">N4264_16740</name>
</gene>
<dbReference type="Pfam" id="PF00551">
    <property type="entry name" value="Formyl_trans_N"/>
    <property type="match status" value="1"/>
</dbReference>
<dbReference type="PANTHER" id="PTHR11138">
    <property type="entry name" value="METHIONYL-TRNA FORMYLTRANSFERASE"/>
    <property type="match status" value="1"/>
</dbReference>
<accession>A0ABY6B9C9</accession>
<feature type="domain" description="Formyl transferase N-terminal" evidence="1">
    <location>
        <begin position="77"/>
        <end position="158"/>
    </location>
</feature>
<sequence>MADPFRSLVLTDNVELFEFVQALVVEKGIADVTFGCSRQGPLAARPDIDVVDVRTGCDALIARYRLIVSLHSKQRFPSALVRAVRCVNIHPGHNPDTRGWFPQVFAILRGLKLGMTVHRMDEALDHGDILYREEVPVLFSDTSYTAYRRVIDAEKRYLRHNLHALIHADGESQPMSEEGNMHSKSDFDRLCEIDLDQRGSFRDFYDRLRALSFMGYRNAYVRDPDSGKKVYLSLVVEPE</sequence>
<dbReference type="RefSeq" id="WP_261693376.1">
    <property type="nucleotide sequence ID" value="NZ_CP104694.1"/>
</dbReference>
<dbReference type="EMBL" id="CP104694">
    <property type="protein sequence ID" value="UXI66392.1"/>
    <property type="molecule type" value="Genomic_DNA"/>
</dbReference>
<protein>
    <submittedName>
        <fullName evidence="3">Formyltransferase family protein</fullName>
    </submittedName>
</protein>
<evidence type="ECO:0000259" key="2">
    <source>
        <dbReference type="Pfam" id="PF18216"/>
    </source>
</evidence>
<dbReference type="Pfam" id="PF18216">
    <property type="entry name" value="N_formyltrans_C"/>
    <property type="match status" value="1"/>
</dbReference>
<keyword evidence="4" id="KW-1185">Reference proteome</keyword>
<dbReference type="PROSITE" id="PS00373">
    <property type="entry name" value="GART"/>
    <property type="match status" value="1"/>
</dbReference>
<evidence type="ECO:0000313" key="3">
    <source>
        <dbReference type="EMBL" id="UXI66392.1"/>
    </source>
</evidence>
<dbReference type="InterPro" id="IPR001555">
    <property type="entry name" value="GART_AS"/>
</dbReference>
<name>A0ABY6B9C9_9GAMM</name>
<reference evidence="3" key="1">
    <citation type="submission" date="2022-09" db="EMBL/GenBank/DDBJ databases">
        <title>Tahibacter sp. nov., isolated from a fresh water.</title>
        <authorList>
            <person name="Baek J.H."/>
            <person name="Lee J.K."/>
            <person name="Kim J.M."/>
            <person name="Jeon C.O."/>
        </authorList>
    </citation>
    <scope>NUCLEOTIDE SEQUENCE</scope>
    <source>
        <strain evidence="3">W38</strain>
    </source>
</reference>
<dbReference type="Proteomes" id="UP001064632">
    <property type="component" value="Chromosome"/>
</dbReference>
<dbReference type="SUPFAM" id="SSF53328">
    <property type="entry name" value="Formyltransferase"/>
    <property type="match status" value="1"/>
</dbReference>
<evidence type="ECO:0000313" key="4">
    <source>
        <dbReference type="Proteomes" id="UP001064632"/>
    </source>
</evidence>
<organism evidence="3 4">
    <name type="scientific">Tahibacter amnicola</name>
    <dbReference type="NCBI Taxonomy" id="2976241"/>
    <lineage>
        <taxon>Bacteria</taxon>
        <taxon>Pseudomonadati</taxon>
        <taxon>Pseudomonadota</taxon>
        <taxon>Gammaproteobacteria</taxon>
        <taxon>Lysobacterales</taxon>
        <taxon>Rhodanobacteraceae</taxon>
        <taxon>Tahibacter</taxon>
    </lineage>
</organism>
<dbReference type="InterPro" id="IPR002376">
    <property type="entry name" value="Formyl_transf_N"/>
</dbReference>
<feature type="domain" description="N-formyltransferase dimerization C-terminal" evidence="2">
    <location>
        <begin position="186"/>
        <end position="234"/>
    </location>
</feature>
<dbReference type="InterPro" id="IPR040660">
    <property type="entry name" value="N_formyltrans_C"/>
</dbReference>
<proteinExistence type="predicted"/>
<evidence type="ECO:0000259" key="1">
    <source>
        <dbReference type="Pfam" id="PF00551"/>
    </source>
</evidence>
<dbReference type="Gene3D" id="3.40.50.170">
    <property type="entry name" value="Formyl transferase, N-terminal domain"/>
    <property type="match status" value="1"/>
</dbReference>
<dbReference type="InterPro" id="IPR036477">
    <property type="entry name" value="Formyl_transf_N_sf"/>
</dbReference>